<feature type="transmembrane region" description="Helical" evidence="1">
    <location>
        <begin position="7"/>
        <end position="34"/>
    </location>
</feature>
<dbReference type="AlphaFoldDB" id="A0A3B0RU71"/>
<evidence type="ECO:0000256" key="1">
    <source>
        <dbReference type="SAM" id="Phobius"/>
    </source>
</evidence>
<gene>
    <name evidence="2" type="ORF">MNBD_ALPHA05-467</name>
</gene>
<dbReference type="EMBL" id="UOEH01000168">
    <property type="protein sequence ID" value="VAV95519.1"/>
    <property type="molecule type" value="Genomic_DNA"/>
</dbReference>
<reference evidence="2" key="1">
    <citation type="submission" date="2018-06" db="EMBL/GenBank/DDBJ databases">
        <authorList>
            <person name="Zhirakovskaya E."/>
        </authorList>
    </citation>
    <scope>NUCLEOTIDE SEQUENCE</scope>
</reference>
<evidence type="ECO:0000313" key="2">
    <source>
        <dbReference type="EMBL" id="VAV95519.1"/>
    </source>
</evidence>
<keyword evidence="1" id="KW-0472">Membrane</keyword>
<name>A0A3B0RU71_9ZZZZ</name>
<proteinExistence type="predicted"/>
<keyword evidence="1" id="KW-0812">Transmembrane</keyword>
<sequence>MLNFFKSVLLAAIATIPIYTVTLPIQSILTMLVFDLKDGRNLSIDFADWMSVDAFLGFAAFGGIAAVYSLVVGGIGAIFVDKFFMPNGGSKKQYARTFAIVGFIGSGLFAFIFAVPALIAGYVAGWVYGANRNINN</sequence>
<protein>
    <submittedName>
        <fullName evidence="2">Uncharacterized protein</fullName>
    </submittedName>
</protein>
<feature type="transmembrane region" description="Helical" evidence="1">
    <location>
        <begin position="100"/>
        <end position="128"/>
    </location>
</feature>
<keyword evidence="1" id="KW-1133">Transmembrane helix</keyword>
<accession>A0A3B0RU71</accession>
<organism evidence="2">
    <name type="scientific">hydrothermal vent metagenome</name>
    <dbReference type="NCBI Taxonomy" id="652676"/>
    <lineage>
        <taxon>unclassified sequences</taxon>
        <taxon>metagenomes</taxon>
        <taxon>ecological metagenomes</taxon>
    </lineage>
</organism>
<feature type="transmembrane region" description="Helical" evidence="1">
    <location>
        <begin position="54"/>
        <end position="80"/>
    </location>
</feature>